<feature type="domain" description="Tf2-1-like SH3-like" evidence="1">
    <location>
        <begin position="13"/>
        <end position="59"/>
    </location>
</feature>
<protein>
    <recommendedName>
        <fullName evidence="1">Tf2-1-like SH3-like domain-containing protein</fullName>
    </recommendedName>
</protein>
<dbReference type="EMBL" id="QXFT01001615">
    <property type="protein sequence ID" value="KAE9314216.1"/>
    <property type="molecule type" value="Genomic_DNA"/>
</dbReference>
<dbReference type="InterPro" id="IPR056924">
    <property type="entry name" value="SH3_Tf2-1"/>
</dbReference>
<comment type="caution">
    <text evidence="2">The sequence shown here is derived from an EMBL/GenBank/DDBJ whole genome shotgun (WGS) entry which is preliminary data.</text>
</comment>
<dbReference type="Proteomes" id="UP000434957">
    <property type="component" value="Unassembled WGS sequence"/>
</dbReference>
<name>A0A6A4E6J2_9STRA</name>
<evidence type="ECO:0000313" key="2">
    <source>
        <dbReference type="EMBL" id="KAE9314216.1"/>
    </source>
</evidence>
<accession>A0A6A4E6J2</accession>
<organism evidence="2 3">
    <name type="scientific">Phytophthora rubi</name>
    <dbReference type="NCBI Taxonomy" id="129364"/>
    <lineage>
        <taxon>Eukaryota</taxon>
        <taxon>Sar</taxon>
        <taxon>Stramenopiles</taxon>
        <taxon>Oomycota</taxon>
        <taxon>Peronosporomycetes</taxon>
        <taxon>Peronosporales</taxon>
        <taxon>Peronosporaceae</taxon>
        <taxon>Phytophthora</taxon>
    </lineage>
</organism>
<evidence type="ECO:0000313" key="3">
    <source>
        <dbReference type="Proteomes" id="UP000434957"/>
    </source>
</evidence>
<reference evidence="2 3" key="1">
    <citation type="submission" date="2018-08" db="EMBL/GenBank/DDBJ databases">
        <title>Genomic investigation of the strawberry pathogen Phytophthora fragariae indicates pathogenicity is determined by transcriptional variation in three key races.</title>
        <authorList>
            <person name="Adams T.M."/>
            <person name="Armitage A.D."/>
            <person name="Sobczyk M.K."/>
            <person name="Bates H.J."/>
            <person name="Dunwell J.M."/>
            <person name="Nellist C.F."/>
            <person name="Harrison R.J."/>
        </authorList>
    </citation>
    <scope>NUCLEOTIDE SEQUENCE [LARGE SCALE GENOMIC DNA]</scope>
    <source>
        <strain evidence="2 3">SCRP333</strain>
    </source>
</reference>
<dbReference type="AlphaFoldDB" id="A0A6A4E6J2"/>
<proteinExistence type="predicted"/>
<keyword evidence="3" id="KW-1185">Reference proteome</keyword>
<evidence type="ECO:0000259" key="1">
    <source>
        <dbReference type="Pfam" id="PF24626"/>
    </source>
</evidence>
<dbReference type="Pfam" id="PF24626">
    <property type="entry name" value="SH3_Tf2-1"/>
    <property type="match status" value="1"/>
</dbReference>
<sequence>MWLFMECAKPGLTKKLAHRRHGPFRIKKKVEEFAYELKLPDNSGYQFYPVAHVSRLKAVKENSERPTTRHKPELSEAERFDFDEELLPEDSWKPEEGECHYEVEAILDDELPLSTSTAKTQRKFKVKWVGRVENLCPICLVEDFFSMISKNKKQTGCKWCK</sequence>
<gene>
    <name evidence="2" type="ORF">PR003_g19306</name>
</gene>